<accession>A0A3Q7FFF0</accession>
<dbReference type="InParanoid" id="A0A3Q7FFF0"/>
<evidence type="ECO:0000256" key="1">
    <source>
        <dbReference type="SAM" id="MobiDB-lite"/>
    </source>
</evidence>
<evidence type="ECO:0000313" key="3">
    <source>
        <dbReference type="Proteomes" id="UP000004994"/>
    </source>
</evidence>
<dbReference type="EnsemblPlants" id="Solyc02g005115.1.1">
    <property type="protein sequence ID" value="Solyc02g005115.1.1.1"/>
    <property type="gene ID" value="Solyc02g005115.1"/>
</dbReference>
<feature type="compositionally biased region" description="Basic and acidic residues" evidence="1">
    <location>
        <begin position="8"/>
        <end position="25"/>
    </location>
</feature>
<reference evidence="2" key="1">
    <citation type="journal article" date="2012" name="Nature">
        <title>The tomato genome sequence provides insights into fleshy fruit evolution.</title>
        <authorList>
            <consortium name="Tomato Genome Consortium"/>
        </authorList>
    </citation>
    <scope>NUCLEOTIDE SEQUENCE [LARGE SCALE GENOMIC DNA]</scope>
    <source>
        <strain evidence="2">cv. Heinz 1706</strain>
    </source>
</reference>
<evidence type="ECO:0000313" key="2">
    <source>
        <dbReference type="EnsemblPlants" id="Solyc02g005115.1.1.1"/>
    </source>
</evidence>
<dbReference type="AlphaFoldDB" id="A0A3Q7FFF0"/>
<feature type="region of interest" description="Disordered" evidence="1">
    <location>
        <begin position="1"/>
        <end position="25"/>
    </location>
</feature>
<name>A0A3Q7FFF0_SOLLC</name>
<dbReference type="Gramene" id="Solyc02g005115.1.1">
    <property type="protein sequence ID" value="Solyc02g005115.1.1.1"/>
    <property type="gene ID" value="Solyc02g005115.1"/>
</dbReference>
<dbReference type="Proteomes" id="UP000004994">
    <property type="component" value="Chromosome 2"/>
</dbReference>
<proteinExistence type="predicted"/>
<protein>
    <submittedName>
        <fullName evidence="2">Uncharacterized protein</fullName>
    </submittedName>
</protein>
<keyword evidence="3" id="KW-1185">Reference proteome</keyword>
<sequence>MGGYGKNGHKENGKKLMFSEKGKDTKKRVAEVKQSIVAGMQIDGISRKSMKYFFEERIVESAVGVISISALPSWLPPPTPAVGAILSSNLYQASFRRILLCAQDNKSLITKGRIRSSRYYI</sequence>
<organism evidence="2">
    <name type="scientific">Solanum lycopersicum</name>
    <name type="common">Tomato</name>
    <name type="synonym">Lycopersicon esculentum</name>
    <dbReference type="NCBI Taxonomy" id="4081"/>
    <lineage>
        <taxon>Eukaryota</taxon>
        <taxon>Viridiplantae</taxon>
        <taxon>Streptophyta</taxon>
        <taxon>Embryophyta</taxon>
        <taxon>Tracheophyta</taxon>
        <taxon>Spermatophyta</taxon>
        <taxon>Magnoliopsida</taxon>
        <taxon>eudicotyledons</taxon>
        <taxon>Gunneridae</taxon>
        <taxon>Pentapetalae</taxon>
        <taxon>asterids</taxon>
        <taxon>lamiids</taxon>
        <taxon>Solanales</taxon>
        <taxon>Solanaceae</taxon>
        <taxon>Solanoideae</taxon>
        <taxon>Solaneae</taxon>
        <taxon>Solanum</taxon>
        <taxon>Solanum subgen. Lycopersicon</taxon>
    </lineage>
</organism>
<reference evidence="2" key="2">
    <citation type="submission" date="2019-01" db="UniProtKB">
        <authorList>
            <consortium name="EnsemblPlants"/>
        </authorList>
    </citation>
    <scope>IDENTIFICATION</scope>
    <source>
        <strain evidence="2">cv. Heinz 1706</strain>
    </source>
</reference>
<dbReference type="SMR" id="A0A3Q7FFF0"/>